<evidence type="ECO:0000256" key="2">
    <source>
        <dbReference type="ARBA" id="ARBA00007935"/>
    </source>
</evidence>
<evidence type="ECO:0000256" key="3">
    <source>
        <dbReference type="ARBA" id="ARBA00022448"/>
    </source>
</evidence>
<dbReference type="HOGENOM" id="CLU_013016_0_3_0"/>
<keyword evidence="4" id="KW-1003">Cell membrane</keyword>
<evidence type="ECO:0000256" key="6">
    <source>
        <dbReference type="ARBA" id="ARBA00022989"/>
    </source>
</evidence>
<feature type="transmembrane region" description="Helical" evidence="8">
    <location>
        <begin position="219"/>
        <end position="245"/>
    </location>
</feature>
<evidence type="ECO:0000256" key="5">
    <source>
        <dbReference type="ARBA" id="ARBA00022692"/>
    </source>
</evidence>
<keyword evidence="10" id="KW-1185">Reference proteome</keyword>
<dbReference type="PANTHER" id="PTHR30472:SF25">
    <property type="entry name" value="ABC TRANSPORTER PERMEASE PROTEIN MJ0876-RELATED"/>
    <property type="match status" value="1"/>
</dbReference>
<dbReference type="CDD" id="cd06550">
    <property type="entry name" value="TM_ABC_iron-siderophores_like"/>
    <property type="match status" value="1"/>
</dbReference>
<comment type="similarity">
    <text evidence="2">Belongs to the binding-protein-dependent transport system permease family. FecCD subfamily.</text>
</comment>
<dbReference type="InterPro" id="IPR000522">
    <property type="entry name" value="ABC_transptr_permease_BtuC"/>
</dbReference>
<protein>
    <submittedName>
        <fullName evidence="9">Transport system permease protein</fullName>
    </submittedName>
</protein>
<dbReference type="AlphaFoldDB" id="E1IDV1"/>
<comment type="subcellular location">
    <subcellularLocation>
        <location evidence="1">Cell membrane</location>
        <topology evidence="1">Multi-pass membrane protein</topology>
    </subcellularLocation>
</comment>
<dbReference type="FunFam" id="1.10.3470.10:FF:000001">
    <property type="entry name" value="Vitamin B12 ABC transporter permease BtuC"/>
    <property type="match status" value="1"/>
</dbReference>
<reference evidence="9 10" key="1">
    <citation type="journal article" date="2011" name="J. Bacteriol.">
        <title>Draft genome sequence of the anoxygenic filamentous phototrophic bacterium Oscillochloris trichoides subsp. DG-6.</title>
        <authorList>
            <person name="Kuznetsov B.B."/>
            <person name="Ivanovsky R.N."/>
            <person name="Keppen O.I."/>
            <person name="Sukhacheva M.V."/>
            <person name="Bumazhkin B.K."/>
            <person name="Patutina E.O."/>
            <person name="Beletsky A.V."/>
            <person name="Mardanov A.V."/>
            <person name="Baslerov R.V."/>
            <person name="Panteleeva A.N."/>
            <person name="Kolganova T.V."/>
            <person name="Ravin N.V."/>
            <person name="Skryabin K.G."/>
        </authorList>
    </citation>
    <scope>NUCLEOTIDE SEQUENCE [LARGE SCALE GENOMIC DNA]</scope>
    <source>
        <strain evidence="9 10">DG-6</strain>
    </source>
</reference>
<keyword evidence="6 8" id="KW-1133">Transmembrane helix</keyword>
<dbReference type="STRING" id="765420.OSCT_1502"/>
<sequence length="317" mass="31695">MSLVLVGILSLGVGAVWLAPSEVTQALLAPSSPETRPTAVTIVWDLRLARVLLAALVGAGLAGAGAAFQGMFRTPLADPFVIGASGGASLGATLAIIGRIGGVGVPFAAFAGAMLAVLLVYGITIASGASSATALLLAGAALSTVLSAIVSLLMLMSDRDMHEIFSWLLGGLSGRSWPQLLMSGPPLILGLIGLWFFARPLDALTGGEESARSLGLPLNTARAAVVAAASLTTAAAVAAGGLIGFIGLAAPHIARLFCGSSHARLLPASALVGALLLVLADSVARTALAPIELPVGVLTALLGGPFFLWMLGWGGQR</sequence>
<dbReference type="GO" id="GO:0022857">
    <property type="term" value="F:transmembrane transporter activity"/>
    <property type="evidence" value="ECO:0007669"/>
    <property type="project" value="InterPro"/>
</dbReference>
<feature type="transmembrane region" description="Helical" evidence="8">
    <location>
        <begin position="265"/>
        <end position="284"/>
    </location>
</feature>
<keyword evidence="7 8" id="KW-0472">Membrane</keyword>
<feature type="transmembrane region" description="Helical" evidence="8">
    <location>
        <begin position="50"/>
        <end position="68"/>
    </location>
</feature>
<dbReference type="GO" id="GO:0005886">
    <property type="term" value="C:plasma membrane"/>
    <property type="evidence" value="ECO:0007669"/>
    <property type="project" value="UniProtKB-SubCell"/>
</dbReference>
<evidence type="ECO:0000313" key="9">
    <source>
        <dbReference type="EMBL" id="EFO80636.1"/>
    </source>
</evidence>
<dbReference type="InterPro" id="IPR037294">
    <property type="entry name" value="ABC_BtuC-like"/>
</dbReference>
<dbReference type="EMBL" id="ADVR01000046">
    <property type="protein sequence ID" value="EFO80636.1"/>
    <property type="molecule type" value="Genomic_DNA"/>
</dbReference>
<dbReference type="GO" id="GO:0033214">
    <property type="term" value="P:siderophore-iron import into cell"/>
    <property type="evidence" value="ECO:0007669"/>
    <property type="project" value="TreeGrafter"/>
</dbReference>
<proteinExistence type="inferred from homology"/>
<feature type="transmembrane region" description="Helical" evidence="8">
    <location>
        <begin position="176"/>
        <end position="198"/>
    </location>
</feature>
<evidence type="ECO:0000256" key="8">
    <source>
        <dbReference type="SAM" id="Phobius"/>
    </source>
</evidence>
<dbReference type="Proteomes" id="UP000054010">
    <property type="component" value="Unassembled WGS sequence"/>
</dbReference>
<gene>
    <name evidence="9" type="ORF">OSCT_1502</name>
</gene>
<dbReference type="eggNOG" id="COG0609">
    <property type="taxonomic scope" value="Bacteria"/>
</dbReference>
<feature type="transmembrane region" description="Helical" evidence="8">
    <location>
        <begin position="107"/>
        <end position="127"/>
    </location>
</feature>
<name>E1IDV1_9CHLR</name>
<evidence type="ECO:0000256" key="4">
    <source>
        <dbReference type="ARBA" id="ARBA00022475"/>
    </source>
</evidence>
<evidence type="ECO:0000313" key="10">
    <source>
        <dbReference type="Proteomes" id="UP000054010"/>
    </source>
</evidence>
<evidence type="ECO:0000256" key="1">
    <source>
        <dbReference type="ARBA" id="ARBA00004651"/>
    </source>
</evidence>
<accession>E1IDV1</accession>
<keyword evidence="5 8" id="KW-0812">Transmembrane</keyword>
<feature type="transmembrane region" description="Helical" evidence="8">
    <location>
        <begin position="134"/>
        <end position="156"/>
    </location>
</feature>
<feature type="transmembrane region" description="Helical" evidence="8">
    <location>
        <begin position="80"/>
        <end position="101"/>
    </location>
</feature>
<dbReference type="PANTHER" id="PTHR30472">
    <property type="entry name" value="FERRIC ENTEROBACTIN TRANSPORT SYSTEM PERMEASE PROTEIN"/>
    <property type="match status" value="1"/>
</dbReference>
<feature type="transmembrane region" description="Helical" evidence="8">
    <location>
        <begin position="291"/>
        <end position="311"/>
    </location>
</feature>
<comment type="caution">
    <text evidence="9">The sequence shown here is derived from an EMBL/GenBank/DDBJ whole genome shotgun (WGS) entry which is preliminary data.</text>
</comment>
<dbReference type="Pfam" id="PF01032">
    <property type="entry name" value="FecCD"/>
    <property type="match status" value="1"/>
</dbReference>
<keyword evidence="3" id="KW-0813">Transport</keyword>
<dbReference type="SUPFAM" id="SSF81345">
    <property type="entry name" value="ABC transporter involved in vitamin B12 uptake, BtuC"/>
    <property type="match status" value="1"/>
</dbReference>
<organism evidence="9 10">
    <name type="scientific">Oscillochloris trichoides DG-6</name>
    <dbReference type="NCBI Taxonomy" id="765420"/>
    <lineage>
        <taxon>Bacteria</taxon>
        <taxon>Bacillati</taxon>
        <taxon>Chloroflexota</taxon>
        <taxon>Chloroflexia</taxon>
        <taxon>Chloroflexales</taxon>
        <taxon>Chloroflexineae</taxon>
        <taxon>Oscillochloridaceae</taxon>
        <taxon>Oscillochloris</taxon>
    </lineage>
</organism>
<evidence type="ECO:0000256" key="7">
    <source>
        <dbReference type="ARBA" id="ARBA00023136"/>
    </source>
</evidence>
<dbReference type="Gene3D" id="1.10.3470.10">
    <property type="entry name" value="ABC transporter involved in vitamin B12 uptake, BtuC"/>
    <property type="match status" value="1"/>
</dbReference>